<keyword evidence="12" id="KW-0614">Plasmid</keyword>
<keyword evidence="9" id="KW-1278">Translocase</keyword>
<dbReference type="CDD" id="cd03215">
    <property type="entry name" value="ABC_Carb_Monos_II"/>
    <property type="match status" value="1"/>
</dbReference>
<keyword evidence="10" id="KW-0472">Membrane</keyword>
<keyword evidence="7" id="KW-0547">Nucleotide-binding</keyword>
<comment type="similarity">
    <text evidence="2">Belongs to the ABC transporter superfamily.</text>
</comment>
<dbReference type="AlphaFoldDB" id="A0AAP9EAA1"/>
<dbReference type="Pfam" id="PF00005">
    <property type="entry name" value="ABC_tran"/>
    <property type="match status" value="2"/>
</dbReference>
<keyword evidence="6" id="KW-0677">Repeat</keyword>
<dbReference type="InterPro" id="IPR017871">
    <property type="entry name" value="ABC_transporter-like_CS"/>
</dbReference>
<dbReference type="Gene3D" id="3.40.50.300">
    <property type="entry name" value="P-loop containing nucleotide triphosphate hydrolases"/>
    <property type="match status" value="2"/>
</dbReference>
<dbReference type="GO" id="GO:0005524">
    <property type="term" value="F:ATP binding"/>
    <property type="evidence" value="ECO:0007669"/>
    <property type="project" value="UniProtKB-KW"/>
</dbReference>
<reference evidence="12 13" key="1">
    <citation type="journal article" date="2017" name="Genome Announc.">
        <title>Draft Genome Sequence of Agrobacterium tumefaciens Biovar 1 Strain 186, Isolated from Walnut.</title>
        <authorList>
            <person name="Poret-Peterson A.T."/>
            <person name="Bhatnagar S."/>
            <person name="McClean A.E."/>
            <person name="Kluepfel D.A."/>
        </authorList>
    </citation>
    <scope>NUCLEOTIDE SEQUENCE [LARGE SCALE GENOMIC DNA]</scope>
    <source>
        <strain evidence="12 13">186</strain>
    </source>
</reference>
<dbReference type="InterPro" id="IPR050107">
    <property type="entry name" value="ABC_carbohydrate_import_ATPase"/>
</dbReference>
<dbReference type="SMART" id="SM00382">
    <property type="entry name" value="AAA"/>
    <property type="match status" value="2"/>
</dbReference>
<dbReference type="InterPro" id="IPR003439">
    <property type="entry name" value="ABC_transporter-like_ATP-bd"/>
</dbReference>
<evidence type="ECO:0000256" key="4">
    <source>
        <dbReference type="ARBA" id="ARBA00022475"/>
    </source>
</evidence>
<dbReference type="PROSITE" id="PS00211">
    <property type="entry name" value="ABC_TRANSPORTER_1"/>
    <property type="match status" value="1"/>
</dbReference>
<dbReference type="RefSeq" id="WP_099086470.1">
    <property type="nucleotide sequence ID" value="NZ_CP042276.1"/>
</dbReference>
<name>A0AAP9EAA1_AGRTU</name>
<comment type="subcellular location">
    <subcellularLocation>
        <location evidence="1">Cell membrane</location>
        <topology evidence="1">Peripheral membrane protein</topology>
    </subcellularLocation>
</comment>
<evidence type="ECO:0000256" key="10">
    <source>
        <dbReference type="ARBA" id="ARBA00023136"/>
    </source>
</evidence>
<accession>A0AAP9EAA1</accession>
<dbReference type="GO" id="GO:0005886">
    <property type="term" value="C:plasma membrane"/>
    <property type="evidence" value="ECO:0007669"/>
    <property type="project" value="UniProtKB-SubCell"/>
</dbReference>
<keyword evidence="4" id="KW-1003">Cell membrane</keyword>
<dbReference type="FunFam" id="3.40.50.300:FF:000127">
    <property type="entry name" value="Ribose import ATP-binding protein RbsA"/>
    <property type="match status" value="1"/>
</dbReference>
<evidence type="ECO:0000313" key="13">
    <source>
        <dbReference type="Proteomes" id="UP000222296"/>
    </source>
</evidence>
<evidence type="ECO:0000256" key="8">
    <source>
        <dbReference type="ARBA" id="ARBA00022840"/>
    </source>
</evidence>
<dbReference type="CDD" id="cd03216">
    <property type="entry name" value="ABC_Carb_Monos_I"/>
    <property type="match status" value="1"/>
</dbReference>
<keyword evidence="8 12" id="KW-0067">ATP-binding</keyword>
<sequence>MADTQAAGASAPLLSLHRITKTYPGVIALNEVSVSFNAGEVHAIVGENGAGKSTMIKTIAGAVEPDEGTIEIAGSSHSALAPAISRGLGVEVIYQEFNLVPTLSVAENIFLGQKNGWRVDFKTMRQNAKRLLHELGVDIDPSALARDLPSSQQQLVEIAKALAKNPRILIMDEPTAPLSLVEVESLFSIVRKARARGTCILYVSHRLDEIFTICDRVTILRDGRYVTTAVTRDLDRDHLVKLMVGRELTNTYPARKPATTEVALELRSLQGNGNEPISFALHRGEILGVAGLVGAGRTELAKVIYGAARQDGGELLVNGRVAHFESPRQAMKAGIGLVPENRKEEGVFLDKPIRWNIAIAALEQLKRKLIVDRKAEANMGQTYQERLRIKTPSLDQLVKNLSGGNQQKVVIAKTLAAKADIIIFDEPTRGIDVGARAEVYSLMAELAAEGIAILMITSDMEELLGMSDRILVLHDGRATGLIARSEATQERVLSLASGLLESKAA</sequence>
<geneLocation type="plasmid" evidence="13">
    <name>pat</name>
</geneLocation>
<dbReference type="GO" id="GO:0016887">
    <property type="term" value="F:ATP hydrolysis activity"/>
    <property type="evidence" value="ECO:0007669"/>
    <property type="project" value="InterPro"/>
</dbReference>
<evidence type="ECO:0000256" key="3">
    <source>
        <dbReference type="ARBA" id="ARBA00022448"/>
    </source>
</evidence>
<dbReference type="PANTHER" id="PTHR43790:SF3">
    <property type="entry name" value="D-ALLOSE IMPORT ATP-BINDING PROTEIN ALSA-RELATED"/>
    <property type="match status" value="1"/>
</dbReference>
<organism evidence="12 13">
    <name type="scientific">Agrobacterium tumefaciens</name>
    <dbReference type="NCBI Taxonomy" id="358"/>
    <lineage>
        <taxon>Bacteria</taxon>
        <taxon>Pseudomonadati</taxon>
        <taxon>Pseudomonadota</taxon>
        <taxon>Alphaproteobacteria</taxon>
        <taxon>Hyphomicrobiales</taxon>
        <taxon>Rhizobiaceae</taxon>
        <taxon>Rhizobium/Agrobacterium group</taxon>
        <taxon>Agrobacterium</taxon>
        <taxon>Agrobacterium tumefaciens complex</taxon>
    </lineage>
</organism>
<dbReference type="InterPro" id="IPR027417">
    <property type="entry name" value="P-loop_NTPase"/>
</dbReference>
<evidence type="ECO:0000256" key="9">
    <source>
        <dbReference type="ARBA" id="ARBA00022967"/>
    </source>
</evidence>
<proteinExistence type="inferred from homology"/>
<dbReference type="Proteomes" id="UP000222296">
    <property type="component" value="Plasmid pAt"/>
</dbReference>
<evidence type="ECO:0000256" key="5">
    <source>
        <dbReference type="ARBA" id="ARBA00022597"/>
    </source>
</evidence>
<keyword evidence="5" id="KW-0762">Sugar transport</keyword>
<dbReference type="EMBL" id="CP042276">
    <property type="protein sequence ID" value="QDY97700.1"/>
    <property type="molecule type" value="Genomic_DNA"/>
</dbReference>
<gene>
    <name evidence="12" type="ORF">CG010_026505</name>
</gene>
<dbReference type="PROSITE" id="PS50893">
    <property type="entry name" value="ABC_TRANSPORTER_2"/>
    <property type="match status" value="2"/>
</dbReference>
<evidence type="ECO:0000313" key="12">
    <source>
        <dbReference type="EMBL" id="QDY97700.1"/>
    </source>
</evidence>
<evidence type="ECO:0000259" key="11">
    <source>
        <dbReference type="PROSITE" id="PS50893"/>
    </source>
</evidence>
<evidence type="ECO:0000256" key="6">
    <source>
        <dbReference type="ARBA" id="ARBA00022737"/>
    </source>
</evidence>
<dbReference type="SUPFAM" id="SSF52540">
    <property type="entry name" value="P-loop containing nucleoside triphosphate hydrolases"/>
    <property type="match status" value="2"/>
</dbReference>
<feature type="domain" description="ABC transporter" evidence="11">
    <location>
        <begin position="254"/>
        <end position="500"/>
    </location>
</feature>
<dbReference type="PANTHER" id="PTHR43790">
    <property type="entry name" value="CARBOHYDRATE TRANSPORT ATP-BINDING PROTEIN MG119-RELATED"/>
    <property type="match status" value="1"/>
</dbReference>
<evidence type="ECO:0000256" key="2">
    <source>
        <dbReference type="ARBA" id="ARBA00005417"/>
    </source>
</evidence>
<feature type="domain" description="ABC transporter" evidence="11">
    <location>
        <begin position="14"/>
        <end position="247"/>
    </location>
</feature>
<dbReference type="InterPro" id="IPR003593">
    <property type="entry name" value="AAA+_ATPase"/>
</dbReference>
<evidence type="ECO:0000256" key="7">
    <source>
        <dbReference type="ARBA" id="ARBA00022741"/>
    </source>
</evidence>
<keyword evidence="3" id="KW-0813">Transport</keyword>
<evidence type="ECO:0000256" key="1">
    <source>
        <dbReference type="ARBA" id="ARBA00004202"/>
    </source>
</evidence>
<protein>
    <submittedName>
        <fullName evidence="12">Sugar ABC transporter ATP-binding protein</fullName>
    </submittedName>
</protein>